<dbReference type="InterPro" id="IPR000515">
    <property type="entry name" value="MetI-like"/>
</dbReference>
<evidence type="ECO:0000256" key="1">
    <source>
        <dbReference type="ARBA" id="ARBA00004651"/>
    </source>
</evidence>
<dbReference type="Gene3D" id="1.10.3720.10">
    <property type="entry name" value="MetI-like"/>
    <property type="match status" value="1"/>
</dbReference>
<comment type="similarity">
    <text evidence="7">Belongs to the binding-protein-dependent transport system permease family.</text>
</comment>
<dbReference type="PANTHER" id="PTHR43386:SF25">
    <property type="entry name" value="PEPTIDE ABC TRANSPORTER PERMEASE PROTEIN"/>
    <property type="match status" value="1"/>
</dbReference>
<comment type="subcellular location">
    <subcellularLocation>
        <location evidence="1 7">Cell membrane</location>
        <topology evidence="1 7">Multi-pass membrane protein</topology>
    </subcellularLocation>
</comment>
<feature type="transmembrane region" description="Helical" evidence="7">
    <location>
        <begin position="129"/>
        <end position="153"/>
    </location>
</feature>
<protein>
    <submittedName>
        <fullName evidence="9">Peptide/nickel transport system permease protein</fullName>
    </submittedName>
</protein>
<evidence type="ECO:0000256" key="2">
    <source>
        <dbReference type="ARBA" id="ARBA00022448"/>
    </source>
</evidence>
<dbReference type="GO" id="GO:0055085">
    <property type="term" value="P:transmembrane transport"/>
    <property type="evidence" value="ECO:0007669"/>
    <property type="project" value="InterPro"/>
</dbReference>
<evidence type="ECO:0000256" key="6">
    <source>
        <dbReference type="ARBA" id="ARBA00023136"/>
    </source>
</evidence>
<keyword evidence="3" id="KW-1003">Cell membrane</keyword>
<dbReference type="SUPFAM" id="SSF161098">
    <property type="entry name" value="MetI-like"/>
    <property type="match status" value="1"/>
</dbReference>
<feature type="transmembrane region" description="Helical" evidence="7">
    <location>
        <begin position="246"/>
        <end position="268"/>
    </location>
</feature>
<evidence type="ECO:0000259" key="8">
    <source>
        <dbReference type="PROSITE" id="PS50928"/>
    </source>
</evidence>
<feature type="transmembrane region" description="Helical" evidence="7">
    <location>
        <begin position="20"/>
        <end position="40"/>
    </location>
</feature>
<gene>
    <name evidence="9" type="ORF">SAMN05443637_103180</name>
</gene>
<name>A0A1M6Q9D4_PSETH</name>
<keyword evidence="10" id="KW-1185">Reference proteome</keyword>
<dbReference type="PANTHER" id="PTHR43386">
    <property type="entry name" value="OLIGOPEPTIDE TRANSPORT SYSTEM PERMEASE PROTEIN APPC"/>
    <property type="match status" value="1"/>
</dbReference>
<reference evidence="9 10" key="1">
    <citation type="submission" date="2016-11" db="EMBL/GenBank/DDBJ databases">
        <authorList>
            <person name="Jaros S."/>
            <person name="Januszkiewicz K."/>
            <person name="Wedrychowicz H."/>
        </authorList>
    </citation>
    <scope>NUCLEOTIDE SEQUENCE [LARGE SCALE GENOMIC DNA]</scope>
    <source>
        <strain evidence="9 10">DSM 43832</strain>
    </source>
</reference>
<keyword evidence="2 7" id="KW-0813">Transport</keyword>
<evidence type="ECO:0000313" key="9">
    <source>
        <dbReference type="EMBL" id="SHK16862.1"/>
    </source>
</evidence>
<accession>A0A1M6Q9D4</accession>
<dbReference type="InterPro" id="IPR050366">
    <property type="entry name" value="BP-dependent_transpt_permease"/>
</dbReference>
<feature type="domain" description="ABC transmembrane type-1" evidence="8">
    <location>
        <begin position="80"/>
        <end position="269"/>
    </location>
</feature>
<evidence type="ECO:0000313" key="10">
    <source>
        <dbReference type="Proteomes" id="UP000184363"/>
    </source>
</evidence>
<dbReference type="STRING" id="1848.SAMN05443637_103180"/>
<evidence type="ECO:0000256" key="5">
    <source>
        <dbReference type="ARBA" id="ARBA00022989"/>
    </source>
</evidence>
<sequence>MTVLARSSSVALGRLPRPGTVLAGGFVALVVLAAVAPGLLTSDTPTQIDLTNALAPPSWEHPFGTDEAGRDLLTRVIHGTGLSLGIGLGATGVSMALAIVLGAAAALAGGVVDTLITRLLEVTFAFPSLLAALLIVAVFGPSVTTSIVAVGVGSMPGYARMVRGQVLAVKESGYIEAAHALGHRPWRVFRQHLLPNAMRPLVAVVTLGVGQSIVWASSLAFLGLGVPPPSPEWGALLDAGRGYITTSWWLAIMPGLVIVLFAVAVTSLGRTLQQRLEGAAR</sequence>
<dbReference type="EMBL" id="FRAP01000003">
    <property type="protein sequence ID" value="SHK16862.1"/>
    <property type="molecule type" value="Genomic_DNA"/>
</dbReference>
<dbReference type="CDD" id="cd06261">
    <property type="entry name" value="TM_PBP2"/>
    <property type="match status" value="1"/>
</dbReference>
<dbReference type="AlphaFoldDB" id="A0A1M6Q9D4"/>
<dbReference type="InterPro" id="IPR035906">
    <property type="entry name" value="MetI-like_sf"/>
</dbReference>
<dbReference type="Proteomes" id="UP000184363">
    <property type="component" value="Unassembled WGS sequence"/>
</dbReference>
<dbReference type="OrthoDB" id="3626124at2"/>
<dbReference type="RefSeq" id="WP_073455716.1">
    <property type="nucleotide sequence ID" value="NZ_CALGVN010000032.1"/>
</dbReference>
<evidence type="ECO:0000256" key="7">
    <source>
        <dbReference type="RuleBase" id="RU363032"/>
    </source>
</evidence>
<dbReference type="PROSITE" id="PS50928">
    <property type="entry name" value="ABC_TM1"/>
    <property type="match status" value="1"/>
</dbReference>
<organism evidence="9 10">
    <name type="scientific">Pseudonocardia thermophila</name>
    <dbReference type="NCBI Taxonomy" id="1848"/>
    <lineage>
        <taxon>Bacteria</taxon>
        <taxon>Bacillati</taxon>
        <taxon>Actinomycetota</taxon>
        <taxon>Actinomycetes</taxon>
        <taxon>Pseudonocardiales</taxon>
        <taxon>Pseudonocardiaceae</taxon>
        <taxon>Pseudonocardia</taxon>
    </lineage>
</organism>
<feature type="transmembrane region" description="Helical" evidence="7">
    <location>
        <begin position="82"/>
        <end position="109"/>
    </location>
</feature>
<dbReference type="Pfam" id="PF00528">
    <property type="entry name" value="BPD_transp_1"/>
    <property type="match status" value="1"/>
</dbReference>
<evidence type="ECO:0000256" key="3">
    <source>
        <dbReference type="ARBA" id="ARBA00022475"/>
    </source>
</evidence>
<dbReference type="GO" id="GO:0005886">
    <property type="term" value="C:plasma membrane"/>
    <property type="evidence" value="ECO:0007669"/>
    <property type="project" value="UniProtKB-SubCell"/>
</dbReference>
<keyword evidence="4 7" id="KW-0812">Transmembrane</keyword>
<keyword evidence="6 7" id="KW-0472">Membrane</keyword>
<proteinExistence type="inferred from homology"/>
<evidence type="ECO:0000256" key="4">
    <source>
        <dbReference type="ARBA" id="ARBA00022692"/>
    </source>
</evidence>
<keyword evidence="5 7" id="KW-1133">Transmembrane helix</keyword>
<feature type="transmembrane region" description="Helical" evidence="7">
    <location>
        <begin position="201"/>
        <end position="226"/>
    </location>
</feature>